<proteinExistence type="predicted"/>
<sequence length="507" mass="59089">MTSIVYIYYYDYYLFRIMAHDKTFFSQQAHSSLTLVNYVHHDGIGDFRHLLDFVSFFNNTPVLKEIELICIVINSHKPGNPQSVYIKEQLESMNVAHKILIHDSINGHEDLRQEIQKNRPLRKQLQHTIGIIDIALNTSYKLVIQEFCKNKPPTVTIAEIDLYATYDQPSLASDPEKRIDKSRYQADHIYIMGLGTGKVGLKLTEGLFNSSQKAREALQQISDKRIKNLLLGQIDEEPISQETINVFLQNNYFIPGYLQDIDTIFGFMSIFATNHKLNAERKNLIFYLNNYQNLFKKNYYDEDTGRRYSQFTDLLFDKHFPWHNVFANSGIRSITIYNYSGQKPTEEEITLNLEGQQITIITGIMLNDTDYQLLYDIPQHFVAASGDNTLENAINHGLLFLMQYKYQYETVREIAKIAERIKDTLGFNEEEIREFHAYFGEAHHLISYSNEKSTKARALLQSIDLIRLSSNMRKVCAYLIENENFLHQLPEILQTDLLNISKPRMKQ</sequence>
<evidence type="ECO:0000313" key="2">
    <source>
        <dbReference type="Proteomes" id="UP000863577"/>
    </source>
</evidence>
<evidence type="ECO:0000313" key="1">
    <source>
        <dbReference type="EMBL" id="HAU2397640.1"/>
    </source>
</evidence>
<organism evidence="1 2">
    <name type="scientific">Legionella pneumophila</name>
    <dbReference type="NCBI Taxonomy" id="446"/>
    <lineage>
        <taxon>Bacteria</taxon>
        <taxon>Pseudomonadati</taxon>
        <taxon>Pseudomonadota</taxon>
        <taxon>Gammaproteobacteria</taxon>
        <taxon>Legionellales</taxon>
        <taxon>Legionellaceae</taxon>
        <taxon>Legionella</taxon>
    </lineage>
</organism>
<comment type="caution">
    <text evidence="1">The sequence shown here is derived from an EMBL/GenBank/DDBJ whole genome shotgun (WGS) entry which is preliminary data.</text>
</comment>
<name>A0AAN5Q6N8_LEGPN</name>
<accession>A0AAN5Q6N8</accession>
<dbReference type="AlphaFoldDB" id="A0AAN5Q6N8"/>
<reference evidence="1" key="1">
    <citation type="journal article" date="2018" name="Genome Biol.">
        <title>SKESA: strategic k-mer extension for scrupulous assemblies.</title>
        <authorList>
            <person name="Souvorov A."/>
            <person name="Agarwala R."/>
            <person name="Lipman D.J."/>
        </authorList>
    </citation>
    <scope>NUCLEOTIDE SEQUENCE</scope>
    <source>
        <strain evidence="1">CL18-200174</strain>
    </source>
</reference>
<dbReference type="Proteomes" id="UP000863577">
    <property type="component" value="Unassembled WGS sequence"/>
</dbReference>
<dbReference type="EMBL" id="DACWOD010000015">
    <property type="protein sequence ID" value="HAU2397640.1"/>
    <property type="molecule type" value="Genomic_DNA"/>
</dbReference>
<protein>
    <submittedName>
        <fullName evidence="1">Uncharacterized protein</fullName>
    </submittedName>
</protein>
<reference evidence="1" key="2">
    <citation type="submission" date="2019-09" db="EMBL/GenBank/DDBJ databases">
        <authorList>
            <consortium name="NCBI Pathogen Detection Project"/>
        </authorList>
    </citation>
    <scope>NUCLEOTIDE SEQUENCE</scope>
    <source>
        <strain evidence="1">CL18-200174</strain>
    </source>
</reference>
<gene>
    <name evidence="1" type="ORF">JBK99_15075</name>
</gene>